<feature type="region of interest" description="Disordered" evidence="1">
    <location>
        <begin position="293"/>
        <end position="366"/>
    </location>
</feature>
<dbReference type="InterPro" id="IPR038765">
    <property type="entry name" value="Papain-like_cys_pep_sf"/>
</dbReference>
<feature type="domain" description="USP" evidence="2">
    <location>
        <begin position="759"/>
        <end position="1047"/>
    </location>
</feature>
<feature type="compositionally biased region" description="Basic residues" evidence="1">
    <location>
        <begin position="555"/>
        <end position="568"/>
    </location>
</feature>
<dbReference type="InterPro" id="IPR028889">
    <property type="entry name" value="USP"/>
</dbReference>
<gene>
    <name evidence="3" type="ORF">GCK72_023744</name>
</gene>
<accession>A0A6A5FXN5</accession>
<dbReference type="GO" id="GO:0004843">
    <property type="term" value="F:cysteine-type deubiquitinase activity"/>
    <property type="evidence" value="ECO:0007669"/>
    <property type="project" value="InterPro"/>
</dbReference>
<proteinExistence type="predicted"/>
<dbReference type="SUPFAM" id="SSF54001">
    <property type="entry name" value="Cysteine proteinases"/>
    <property type="match status" value="1"/>
</dbReference>
<feature type="region of interest" description="Disordered" evidence="1">
    <location>
        <begin position="93"/>
        <end position="143"/>
    </location>
</feature>
<organism evidence="3 4">
    <name type="scientific">Caenorhabditis remanei</name>
    <name type="common">Caenorhabditis vulgaris</name>
    <dbReference type="NCBI Taxonomy" id="31234"/>
    <lineage>
        <taxon>Eukaryota</taxon>
        <taxon>Metazoa</taxon>
        <taxon>Ecdysozoa</taxon>
        <taxon>Nematoda</taxon>
        <taxon>Chromadorea</taxon>
        <taxon>Rhabditida</taxon>
        <taxon>Rhabditina</taxon>
        <taxon>Rhabditomorpha</taxon>
        <taxon>Rhabditoidea</taxon>
        <taxon>Rhabditidae</taxon>
        <taxon>Peloderinae</taxon>
        <taxon>Caenorhabditis</taxon>
    </lineage>
</organism>
<reference evidence="3 4" key="1">
    <citation type="submission" date="2019-12" db="EMBL/GenBank/DDBJ databases">
        <title>Chromosome-level assembly of the Caenorhabditis remanei genome.</title>
        <authorList>
            <person name="Teterina A.A."/>
            <person name="Willis J.H."/>
            <person name="Phillips P.C."/>
        </authorList>
    </citation>
    <scope>NUCLEOTIDE SEQUENCE [LARGE SCALE GENOMIC DNA]</scope>
    <source>
        <strain evidence="3 4">PX506</strain>
        <tissue evidence="3">Whole organism</tissue>
    </source>
</reference>
<dbReference type="KEGG" id="crq:GCK72_023744"/>
<dbReference type="RefSeq" id="XP_053579095.1">
    <property type="nucleotide sequence ID" value="XM_053735529.1"/>
</dbReference>
<evidence type="ECO:0000256" key="1">
    <source>
        <dbReference type="SAM" id="MobiDB-lite"/>
    </source>
</evidence>
<protein>
    <recommendedName>
        <fullName evidence="2">USP domain-containing protein</fullName>
    </recommendedName>
</protein>
<name>A0A6A5FXN5_CAERE</name>
<evidence type="ECO:0000313" key="3">
    <source>
        <dbReference type="EMBL" id="KAF1747282.1"/>
    </source>
</evidence>
<dbReference type="PROSITE" id="PS00973">
    <property type="entry name" value="USP_2"/>
    <property type="match status" value="1"/>
</dbReference>
<feature type="compositionally biased region" description="Pro residues" evidence="1">
    <location>
        <begin position="296"/>
        <end position="305"/>
    </location>
</feature>
<dbReference type="InterPro" id="IPR018200">
    <property type="entry name" value="USP_CS"/>
</dbReference>
<dbReference type="Gene3D" id="3.90.70.10">
    <property type="entry name" value="Cysteine proteinases"/>
    <property type="match status" value="1"/>
</dbReference>
<feature type="region of interest" description="Disordered" evidence="1">
    <location>
        <begin position="544"/>
        <end position="580"/>
    </location>
</feature>
<evidence type="ECO:0000259" key="2">
    <source>
        <dbReference type="PROSITE" id="PS50235"/>
    </source>
</evidence>
<feature type="compositionally biased region" description="Polar residues" evidence="1">
    <location>
        <begin position="335"/>
        <end position="354"/>
    </location>
</feature>
<feature type="compositionally biased region" description="Low complexity" evidence="1">
    <location>
        <begin position="355"/>
        <end position="366"/>
    </location>
</feature>
<feature type="region of interest" description="Disordered" evidence="1">
    <location>
        <begin position="618"/>
        <end position="680"/>
    </location>
</feature>
<dbReference type="GeneID" id="9803651"/>
<evidence type="ECO:0000313" key="4">
    <source>
        <dbReference type="Proteomes" id="UP000483820"/>
    </source>
</evidence>
<dbReference type="Proteomes" id="UP000483820">
    <property type="component" value="Chromosome X"/>
</dbReference>
<dbReference type="AlphaFoldDB" id="A0A6A5FXN5"/>
<comment type="caution">
    <text evidence="3">The sequence shown here is derived from an EMBL/GenBank/DDBJ whole genome shotgun (WGS) entry which is preliminary data.</text>
</comment>
<dbReference type="PROSITE" id="PS50235">
    <property type="entry name" value="USP_3"/>
    <property type="match status" value="1"/>
</dbReference>
<feature type="compositionally biased region" description="Basic and acidic residues" evidence="1">
    <location>
        <begin position="314"/>
        <end position="331"/>
    </location>
</feature>
<dbReference type="EMBL" id="WUAV01000006">
    <property type="protein sequence ID" value="KAF1747282.1"/>
    <property type="molecule type" value="Genomic_DNA"/>
</dbReference>
<sequence length="1078" mass="122965">MENYSHQFFKIICRKDKTTAISHQLLNQCQKADSEWCYRHHTGSAEMIRSDSLPTGAELQQRMELLPSGVLSNGEETQVSEYLRALELYRQNRSGQASPEKSNGYSEQNAVTTSSTTEQHNTPNCFQNSRETESTNQSARATQENATQYFSTSNSLMGYTQLYNIPRDMKELDCKNYGKDQLERNHSPESTYYHQAPHHFVPGTDTLRCIEQEHENQSTKETPTSDAHNVLHPECSMTDSASESHSAQKLCDGFQPMTENALSGSESPDTSLNKNFTKLEPSNIFVANNMSINILPTPPPTPPKASPGSSTLQQEHEGTKPKFQQHEKKGDVSPGQLTSKNQTQKQEPQGNKAKSQLQNPEQFQQQESQLPYVPTQLQSPPVLQGMQQDHTIPEKEHELSVREKIPSDVRTDPQAAVKPTAPVNPLEQFSVDTILMSLLSEPLPYESCSFLRPTYELCVETQAKIEAKKELATNKDFDENVVEIEEEVEKQDQKVVEDVPVQPIIIPDPVQPIILPDSVQPIIVPDLAPPTMVSDPVRPIILKAEVPQMTPPKTTIKRGRPKGSRNSKPRTENKRTKKHKRDFVDDGDFYEDYSSDSEDYTEVVRKIEAACTKGRTTMNSKKCNAKDNHGASTSKDERNSFFDESAMTSESDYAETLESSRRKKYHKTAATSSKTNLENDETPIESDLKILKPIKHIQTKRNNRNVHPPAKKNRNDIPMKDYKKISDKVIHSLFNQVLTPAKSERSQFSENFESPIIRRAIYNQSSHCYAISAVQLALRVPQIYSMIRRHSHKKKKTRSECTSCKLGELMSTVPQREDFPVFIDILQTKWLNMEAQEMHCVMETMEYLFDFLDKEYMENLSRCGRRNSKSSTPLRKMFSIQQIDKSKCKACLRESTQTNTFLHITVETKRKFDGTMQDSIDCLSRESGWRDDHCLQCSHLLYSTLSFVKLPKVLLYFVPRAQPRRKKDLTVITIQDQIVVKDRKREHTYLLCAFVAHYGPRGNSGHYKTFEVDRSEGVQYIEYDDGKVTMNSALPNDIHVVLALFRREDAVAKDAHTDMIFNGNGNMTFAHEKYCEKD</sequence>
<dbReference type="CDD" id="cd02257">
    <property type="entry name" value="Peptidase_C19"/>
    <property type="match status" value="1"/>
</dbReference>
<dbReference type="CTD" id="9803651"/>
<feature type="compositionally biased region" description="Basic and acidic residues" evidence="1">
    <location>
        <begin position="624"/>
        <end position="641"/>
    </location>
</feature>